<dbReference type="EMBL" id="CAMXCT030002061">
    <property type="protein sequence ID" value="CAL4782658.1"/>
    <property type="molecule type" value="Genomic_DNA"/>
</dbReference>
<feature type="compositionally biased region" description="Low complexity" evidence="3">
    <location>
        <begin position="608"/>
        <end position="618"/>
    </location>
</feature>
<dbReference type="GO" id="GO:0015074">
    <property type="term" value="P:DNA integration"/>
    <property type="evidence" value="ECO:0007669"/>
    <property type="project" value="InterPro"/>
</dbReference>
<feature type="compositionally biased region" description="Basic and acidic residues" evidence="3">
    <location>
        <begin position="238"/>
        <end position="259"/>
    </location>
</feature>
<feature type="domain" description="C2" evidence="5">
    <location>
        <begin position="2250"/>
        <end position="2344"/>
    </location>
</feature>
<feature type="transmembrane region" description="Helical" evidence="4">
    <location>
        <begin position="2766"/>
        <end position="2788"/>
    </location>
</feature>
<dbReference type="InterPro" id="IPR011701">
    <property type="entry name" value="MFS"/>
</dbReference>
<evidence type="ECO:0000256" key="4">
    <source>
        <dbReference type="SAM" id="Phobius"/>
    </source>
</evidence>
<feature type="compositionally biased region" description="Basic and acidic residues" evidence="3">
    <location>
        <begin position="537"/>
        <end position="552"/>
    </location>
</feature>
<dbReference type="SMART" id="SM00239">
    <property type="entry name" value="C2"/>
    <property type="match status" value="1"/>
</dbReference>
<feature type="compositionally biased region" description="Basic and acidic residues" evidence="3">
    <location>
        <begin position="215"/>
        <end position="229"/>
    </location>
</feature>
<evidence type="ECO:0000313" key="8">
    <source>
        <dbReference type="Proteomes" id="UP001152797"/>
    </source>
</evidence>
<keyword evidence="2" id="KW-0175">Coiled coil</keyword>
<dbReference type="SUPFAM" id="SSF103473">
    <property type="entry name" value="MFS general substrate transporter"/>
    <property type="match status" value="1"/>
</dbReference>
<dbReference type="InterPro" id="IPR035892">
    <property type="entry name" value="C2_domain_sf"/>
</dbReference>
<feature type="transmembrane region" description="Helical" evidence="4">
    <location>
        <begin position="2857"/>
        <end position="2875"/>
    </location>
</feature>
<dbReference type="Proteomes" id="UP001152797">
    <property type="component" value="Unassembled WGS sequence"/>
</dbReference>
<reference evidence="7 8" key="2">
    <citation type="submission" date="2024-05" db="EMBL/GenBank/DDBJ databases">
        <authorList>
            <person name="Chen Y."/>
            <person name="Shah S."/>
            <person name="Dougan E. K."/>
            <person name="Thang M."/>
            <person name="Chan C."/>
        </authorList>
    </citation>
    <scope>NUCLEOTIDE SEQUENCE [LARGE SCALE GENOMIC DNA]</scope>
</reference>
<dbReference type="InterPro" id="IPR000008">
    <property type="entry name" value="C2_dom"/>
</dbReference>
<evidence type="ECO:0000256" key="2">
    <source>
        <dbReference type="SAM" id="Coils"/>
    </source>
</evidence>
<dbReference type="Gene3D" id="1.10.443.10">
    <property type="entry name" value="Intergrase catalytic core"/>
    <property type="match status" value="1"/>
</dbReference>
<gene>
    <name evidence="6" type="ORF">C1SCF055_LOCUS21923</name>
</gene>
<keyword evidence="8" id="KW-1185">Reference proteome</keyword>
<dbReference type="InterPro" id="IPR013762">
    <property type="entry name" value="Integrase-like_cat_sf"/>
</dbReference>
<feature type="transmembrane region" description="Helical" evidence="4">
    <location>
        <begin position="2890"/>
        <end position="2907"/>
    </location>
</feature>
<dbReference type="SUPFAM" id="SSF53335">
    <property type="entry name" value="S-adenosyl-L-methionine-dependent methyltransferases"/>
    <property type="match status" value="1"/>
</dbReference>
<feature type="transmembrane region" description="Helical" evidence="4">
    <location>
        <begin position="2507"/>
        <end position="2530"/>
    </location>
</feature>
<dbReference type="Gene3D" id="1.20.1250.20">
    <property type="entry name" value="MFS general substrate transporter like domains"/>
    <property type="match status" value="1"/>
</dbReference>
<feature type="compositionally biased region" description="Low complexity" evidence="3">
    <location>
        <begin position="517"/>
        <end position="534"/>
    </location>
</feature>
<feature type="compositionally biased region" description="Acidic residues" evidence="3">
    <location>
        <begin position="200"/>
        <end position="214"/>
    </location>
</feature>
<dbReference type="GO" id="GO:0006310">
    <property type="term" value="P:DNA recombination"/>
    <property type="evidence" value="ECO:0007669"/>
    <property type="project" value="UniProtKB-KW"/>
</dbReference>
<proteinExistence type="predicted"/>
<dbReference type="Gene3D" id="2.60.40.150">
    <property type="entry name" value="C2 domain"/>
    <property type="match status" value="1"/>
</dbReference>
<feature type="transmembrane region" description="Helical" evidence="4">
    <location>
        <begin position="2663"/>
        <end position="2682"/>
    </location>
</feature>
<reference evidence="6" key="1">
    <citation type="submission" date="2022-10" db="EMBL/GenBank/DDBJ databases">
        <authorList>
            <person name="Chen Y."/>
            <person name="Dougan E. K."/>
            <person name="Chan C."/>
            <person name="Rhodes N."/>
            <person name="Thang M."/>
        </authorList>
    </citation>
    <scope>NUCLEOTIDE SEQUENCE</scope>
</reference>
<dbReference type="GO" id="GO:0022857">
    <property type="term" value="F:transmembrane transporter activity"/>
    <property type="evidence" value="ECO:0007669"/>
    <property type="project" value="InterPro"/>
</dbReference>
<dbReference type="SUPFAM" id="SSF56349">
    <property type="entry name" value="DNA breaking-rejoining enzymes"/>
    <property type="match status" value="1"/>
</dbReference>
<feature type="region of interest" description="Disordered" evidence="3">
    <location>
        <begin position="453"/>
        <end position="629"/>
    </location>
</feature>
<keyword evidence="4" id="KW-0472">Membrane</keyword>
<evidence type="ECO:0000313" key="6">
    <source>
        <dbReference type="EMBL" id="CAI3995346.1"/>
    </source>
</evidence>
<accession>A0A9P1G0V7</accession>
<dbReference type="GO" id="GO:0003677">
    <property type="term" value="F:DNA binding"/>
    <property type="evidence" value="ECO:0007669"/>
    <property type="project" value="InterPro"/>
</dbReference>
<dbReference type="CDD" id="cd00030">
    <property type="entry name" value="C2"/>
    <property type="match status" value="1"/>
</dbReference>
<feature type="compositionally biased region" description="Basic and acidic residues" evidence="3">
    <location>
        <begin position="796"/>
        <end position="812"/>
    </location>
</feature>
<sequence>MTSKKFGFSAAAELGLGLGCPSEWRCKILKLQLLKLLQPGEVERLNKELGGLREKLERTQAQISGERSAMQQIDELDSLLRFSKAEARSLRSVRWKPMCCASLEHCQNILRQPWRNQALRLVTEEALLSSARLARAFSNLDQRVQASGAASTGRAPETHPKSRPQRPVSRSPRRDQRPPLPRSPARAAPAEPRADRESESDFLEEEEEEEEEPDTEVKRERHGDDKPPEPEGLPPGRYEGRSSDKRSERREQHHSEGKKEHHRSGGSGKKKKRRGGTKHQRRYRDLENPFRRSHRKIRPDQLELATSLEEGLAPKPTTVQQYNVEEAALWAHRHLPPGSVLEFTSMGEDGATPEGLVALLVTGYHSQPDGIWLEVNVLGAEEEGTKKEMQKYFKNGRRQVHVCMPDSQGACPLKGENGLHLTAFRWFPPGDYAADFLNAYAMKKVREGPKMELAAQEREKRRRSKKPAAEPPPGETDTERRLAALRGTSPRVTFADPPVRPLSSSRPAGELAGPRVGALRRPGEGRAAPGPAGAILDKVKTETIDLTRDKSRSLSKARGRKKSRVGEALAQAALSQQQSQPKRDSSRSRRRRKRKRKGRKRSSDEDSSYSASSSESSSLHPPLKRRSMKDPGSVLRMLEHQAYEFLAQDGIVDEEKEDENQGQRPKLVTYYQLALRPSMDPRSRDAKELALLCRALDMLRDGRLDAMGDLLAARLMAVETATKQGWATARHLEINAEEEGTTPAHVLLAAQKHGKQVEKAGGKGSWSQLQSWSGGWYGSSGKSEERKETRRRAKKGALEERYEGGIKVREGPPEETTAAGAGAGNSGPELPGVADLEESCMPERDITLAADVLLGAGDDTTKAPSLCDTGALHDRKSGFCGPGVNLGSQASYDEWLGSLSQVSSIRQLGILLAWGQLSGHMLFGNSSAGPPQVFGDETGQCLNGMFGVVKPGKFTSSGTPVLRVIMNLIPANRLFQVIIGDVQLLPSGAAWIPLVVNEHEELRVSQGDMSSAFYLYSIPEAWHRYLCFNFSADGAAIGRLPGVSYRPCCVVLPMGWNSSVGIMQQLSRELLLMRDLPAGLEVHKGRPVPGWFTNVVEQATSTRAWWQVYLDNFMAAERVEGTYKELDMDLQSQAMRAWHATGVLTADDKQVLGALDAVELGIRLDGHHGLLRASAERLFKTSLATIRILQLRGGSKKEAQIVLGRWVFILQFRRAAMGVLSRSWDAIESLWVSPKGKNLMLQELQMLLCLGPILQTDLRCDYDGTVTCSDASETGGAAAQSLGLSWSGQSLVSSLQNPLMRPLEYPLLIISVFNGVGGAFRLYDILGITPLGRISIEISKDANRVTRCTWPGVEELLDVEELTKADVQRWANMYPRVLEVHLWAGFPCVHLSRVRAYRQNLQGDGSRLFWKLLELLRWVQEVFEPHAKVRFCVENVASMDEDARREISQCLDVQPVKLDPSDTLPFNRPRLAWCSETLYEMEELSLWTEGDYVRAYVQAGEVEDSQWIRPGWSWPGGDDGQTRLPTFMKAIARHAPPPYPAGLNKATLDAQERWRNDSFRFPPYQYDQKYLLHHQDHEPRLLDSSERELLLGLGPGHTSTCRSASVAKANWQAYEDSRKSLCGDSFAVSSFAIMAAAMCAEWAPRMKPSQIIRRLGLAPGASAHPSVAVPMGRWLAYGGDGGEDHPGDQLVREQAIMPGVLPRAFLAGRTRADRQRQRAGTRLRDFSITPKTRARYEAAVGRILPYLEAQPHLHHLDEVICDWIEWQWARGESVGVIADALSGLHFYWPEVRGHLRGAWRLFKHWRKVESPCRAPPLTWELARAFVARAVATNDIALATLVALGFHGLLRTGELLGLRFGDIEFNQSCGVVSLQQSKTGHRTGSQEAIAVRDSLTLQLLSTMVAIRHPCAGDLLWPHSGQSFRSGFRALCDYFQVAGLHFKPYSLRRGAYKSRASTSKMAWRKFQDCEAPQVTRLQTELESVKKQETELRRGKYRYEIDMAKVTQENQKNQEELVRLRFQTQSQEGIPSSVVLAETLDTAKKDLEAKDTVIRELQLAGTRAGAQLVDLMEKQRQSEILLRRVPELEAENHALRQELNGKVAELSALKETLLQTEEKLRLREAAPELTAAELLASEAERLEEELAFAHDQLANWQVEFKKREDLLRGIPLVFADFLAQINAPDPALSSSNLRPEDAPRFVIAALQRLQLTMVKREEELKFAHEKIAELSQYAGSQGMSGSFIAKMAMLMYLLEVSVLSGSGLRDAKWKPSSNGAGLSCTVEIPGKEDKLVTKSIHTTKDPVWNHTGDLQMSHSDSLCFTVQGEHKIGQAVLPASRAVVAGFEGDLKLNATETGLENAMIKAATRILWLLDLFVSFAPYNLFFPRPANNSRHSQYHPATPMVARSKQAALRLPLVVCLLCLNYGGDGFSTTTLATSTTSAGLGTREQKMTLSLSKDGTNVQKEGSRYLLWCGLLLTGSALGALHCRRTARAAKAMPQSSKSYALAMSRFQILGICCILAAQYTMLLIFGVYGSELLDPGDANKLYAAASWGACFLAAPAGVCFDALGPAWSTLLGGAMSAFGLGTAALVLGSYGAASLLVASVGYLLFGFGATLLNTVGLLAAVRVVPSQRSGKAAACVLCSAALGISFHTAVHAKWCRGAPFHFINYQITYSILSAVIGFMIFRSQSWKLALAEVEEQDADGKSSGDASPQSQSSTRGRIFGILKNKDFPWLAAIYLIPIAYCFAWLGNWPVCATSLGLPAEAQTRIGLSVGLFSALGRVVFGLLGDWVPKGRGLVGLELGFTASLGLFAGSFLLLCIDQRMFFEAAMRLQSLGYGGVLCLAAVALRASFSGEDLGTAFGFLYQILTVTFMLFNWACVPSSNCEGAECFKGFFNLSGVLHVGCVLWGVRRLLRASKRAALETKSP</sequence>
<protein>
    <recommendedName>
        <fullName evidence="5">C2 domain-containing protein</fullName>
    </recommendedName>
</protein>
<feature type="transmembrane region" description="Helical" evidence="4">
    <location>
        <begin position="2728"/>
        <end position="2746"/>
    </location>
</feature>
<keyword evidence="4" id="KW-0812">Transmembrane</keyword>
<evidence type="ECO:0000313" key="7">
    <source>
        <dbReference type="EMBL" id="CAL4782658.1"/>
    </source>
</evidence>
<dbReference type="CDD" id="cd06174">
    <property type="entry name" value="MFS"/>
    <property type="match status" value="1"/>
</dbReference>
<organism evidence="6">
    <name type="scientific">Cladocopium goreaui</name>
    <dbReference type="NCBI Taxonomy" id="2562237"/>
    <lineage>
        <taxon>Eukaryota</taxon>
        <taxon>Sar</taxon>
        <taxon>Alveolata</taxon>
        <taxon>Dinophyceae</taxon>
        <taxon>Suessiales</taxon>
        <taxon>Symbiodiniaceae</taxon>
        <taxon>Cladocopium</taxon>
    </lineage>
</organism>
<feature type="compositionally biased region" description="Basic residues" evidence="3">
    <location>
        <begin position="588"/>
        <end position="600"/>
    </location>
</feature>
<dbReference type="OrthoDB" id="438767at2759"/>
<evidence type="ECO:0000256" key="3">
    <source>
        <dbReference type="SAM" id="MobiDB-lite"/>
    </source>
</evidence>
<dbReference type="InterPro" id="IPR011010">
    <property type="entry name" value="DNA_brk_join_enz"/>
</dbReference>
<feature type="compositionally biased region" description="Low complexity" evidence="3">
    <location>
        <begin position="568"/>
        <end position="580"/>
    </location>
</feature>
<dbReference type="EMBL" id="CAMXCT020002061">
    <property type="protein sequence ID" value="CAL1148721.1"/>
    <property type="molecule type" value="Genomic_DNA"/>
</dbReference>
<feature type="compositionally biased region" description="Basic residues" evidence="3">
    <location>
        <begin position="260"/>
        <end position="282"/>
    </location>
</feature>
<name>A0A9P1G0V7_9DINO</name>
<dbReference type="InterPro" id="IPR036259">
    <property type="entry name" value="MFS_trans_sf"/>
</dbReference>
<feature type="transmembrane region" description="Helical" evidence="4">
    <location>
        <begin position="2795"/>
        <end position="2815"/>
    </location>
</feature>
<dbReference type="EMBL" id="CAMXCT010002061">
    <property type="protein sequence ID" value="CAI3995346.1"/>
    <property type="molecule type" value="Genomic_DNA"/>
</dbReference>
<feature type="region of interest" description="Disordered" evidence="3">
    <location>
        <begin position="144"/>
        <end position="299"/>
    </location>
</feature>
<dbReference type="Gene3D" id="3.40.50.150">
    <property type="entry name" value="Vaccinia Virus protein VP39"/>
    <property type="match status" value="1"/>
</dbReference>
<dbReference type="SUPFAM" id="SSF49562">
    <property type="entry name" value="C2 domain (Calcium/lipid-binding domain, CaLB)"/>
    <property type="match status" value="1"/>
</dbReference>
<comment type="caution">
    <text evidence="6">The sequence shown here is derived from an EMBL/GenBank/DDBJ whole genome shotgun (WGS) entry which is preliminary data.</text>
</comment>
<feature type="coiled-coil region" evidence="2">
    <location>
        <begin position="2068"/>
        <end position="2156"/>
    </location>
</feature>
<feature type="transmembrane region" description="Helical" evidence="4">
    <location>
        <begin position="2600"/>
        <end position="2621"/>
    </location>
</feature>
<keyword evidence="1" id="KW-0233">DNA recombination</keyword>
<feature type="transmembrane region" description="Helical" evidence="4">
    <location>
        <begin position="2571"/>
        <end position="2594"/>
    </location>
</feature>
<keyword evidence="4" id="KW-1133">Transmembrane helix</keyword>
<feature type="transmembrane region" description="Helical" evidence="4">
    <location>
        <begin position="2465"/>
        <end position="2483"/>
    </location>
</feature>
<evidence type="ECO:0000259" key="5">
    <source>
        <dbReference type="SMART" id="SM00239"/>
    </source>
</evidence>
<feature type="transmembrane region" description="Helical" evidence="4">
    <location>
        <begin position="2827"/>
        <end position="2845"/>
    </location>
</feature>
<feature type="compositionally biased region" description="Basic residues" evidence="3">
    <location>
        <begin position="553"/>
        <end position="563"/>
    </location>
</feature>
<dbReference type="InterPro" id="IPR029063">
    <property type="entry name" value="SAM-dependent_MTases_sf"/>
</dbReference>
<dbReference type="Pfam" id="PF07690">
    <property type="entry name" value="MFS_1"/>
    <property type="match status" value="1"/>
</dbReference>
<feature type="region of interest" description="Disordered" evidence="3">
    <location>
        <begin position="776"/>
        <end position="831"/>
    </location>
</feature>
<feature type="transmembrane region" description="Helical" evidence="4">
    <location>
        <begin position="2542"/>
        <end position="2564"/>
    </location>
</feature>
<evidence type="ECO:0000256" key="1">
    <source>
        <dbReference type="ARBA" id="ARBA00023172"/>
    </source>
</evidence>